<keyword evidence="3 5" id="KW-1133">Transmembrane helix</keyword>
<evidence type="ECO:0000256" key="2">
    <source>
        <dbReference type="ARBA" id="ARBA00022692"/>
    </source>
</evidence>
<reference evidence="6 7" key="1">
    <citation type="submission" date="2019-10" db="EMBL/GenBank/DDBJ databases">
        <title>Georgenia wutianyii sp. nov. and Georgenia yuyongxinii sp. nov. isolated from plateau pika (Ochotona curzoniae) in the Qinghai-Tibet plateau of China.</title>
        <authorList>
            <person name="Tian Z."/>
        </authorList>
    </citation>
    <scope>NUCLEOTIDE SEQUENCE [LARGE SCALE GENOMIC DNA]</scope>
    <source>
        <strain evidence="6 7">DSM 21501</strain>
    </source>
</reference>
<protein>
    <recommendedName>
        <fullName evidence="8">Isoprenylcysteine carboxyl methyltransferase family protein</fullName>
    </recommendedName>
</protein>
<evidence type="ECO:0008006" key="8">
    <source>
        <dbReference type="Google" id="ProtNLM"/>
    </source>
</evidence>
<dbReference type="AlphaFoldDB" id="A0A7J5ULE5"/>
<keyword evidence="7" id="KW-1185">Reference proteome</keyword>
<dbReference type="Proteomes" id="UP000451860">
    <property type="component" value="Unassembled WGS sequence"/>
</dbReference>
<keyword evidence="4 5" id="KW-0472">Membrane</keyword>
<organism evidence="6 7">
    <name type="scientific">Georgenia thermotolerans</name>
    <dbReference type="NCBI Taxonomy" id="527326"/>
    <lineage>
        <taxon>Bacteria</taxon>
        <taxon>Bacillati</taxon>
        <taxon>Actinomycetota</taxon>
        <taxon>Actinomycetes</taxon>
        <taxon>Micrococcales</taxon>
        <taxon>Bogoriellaceae</taxon>
        <taxon>Georgenia</taxon>
    </lineage>
</organism>
<evidence type="ECO:0000256" key="4">
    <source>
        <dbReference type="ARBA" id="ARBA00023136"/>
    </source>
</evidence>
<sequence>MTSAAWFTALVLLVGLERVAELVVATRNARWSFARGGVETGRGHYPVMVVLHTALLVGALVEVWWRQPAFVPALGWPMLALTLAAQGLRWWCIATLGPRWNTRIIVVPGLPLVARGPYRWFRHPNYVAVVVEGFALPLVHSAWITASVFTVANAVLLTVRIRAENRALGAAAPAAGGAPARAVGEAPGGPARGPA</sequence>
<proteinExistence type="predicted"/>
<evidence type="ECO:0000313" key="6">
    <source>
        <dbReference type="EMBL" id="KAE8763176.1"/>
    </source>
</evidence>
<accession>A0A7J5ULE5</accession>
<feature type="transmembrane region" description="Helical" evidence="5">
    <location>
        <begin position="134"/>
        <end position="159"/>
    </location>
</feature>
<evidence type="ECO:0000256" key="3">
    <source>
        <dbReference type="ARBA" id="ARBA00022989"/>
    </source>
</evidence>
<comment type="subcellular location">
    <subcellularLocation>
        <location evidence="1">Membrane</location>
        <topology evidence="1">Multi-pass membrane protein</topology>
    </subcellularLocation>
</comment>
<evidence type="ECO:0000313" key="7">
    <source>
        <dbReference type="Proteomes" id="UP000451860"/>
    </source>
</evidence>
<dbReference type="GO" id="GO:0004671">
    <property type="term" value="F:protein C-terminal S-isoprenylcysteine carboxyl O-methyltransferase activity"/>
    <property type="evidence" value="ECO:0007669"/>
    <property type="project" value="InterPro"/>
</dbReference>
<evidence type="ECO:0000256" key="1">
    <source>
        <dbReference type="ARBA" id="ARBA00004141"/>
    </source>
</evidence>
<comment type="caution">
    <text evidence="6">The sequence shown here is derived from an EMBL/GenBank/DDBJ whole genome shotgun (WGS) entry which is preliminary data.</text>
</comment>
<dbReference type="InterPro" id="IPR007269">
    <property type="entry name" value="ICMT_MeTrfase"/>
</dbReference>
<dbReference type="Gene3D" id="1.20.120.1630">
    <property type="match status" value="1"/>
</dbReference>
<keyword evidence="2 5" id="KW-0812">Transmembrane</keyword>
<dbReference type="Pfam" id="PF04140">
    <property type="entry name" value="ICMT"/>
    <property type="match status" value="1"/>
</dbReference>
<feature type="transmembrane region" description="Helical" evidence="5">
    <location>
        <begin position="43"/>
        <end position="61"/>
    </location>
</feature>
<dbReference type="RefSeq" id="WP_152202569.1">
    <property type="nucleotide sequence ID" value="NZ_VUKF01000015.1"/>
</dbReference>
<dbReference type="EMBL" id="WHJE01000090">
    <property type="protein sequence ID" value="KAE8763176.1"/>
    <property type="molecule type" value="Genomic_DNA"/>
</dbReference>
<dbReference type="OrthoDB" id="7203053at2"/>
<name>A0A7J5ULE5_9MICO</name>
<feature type="transmembrane region" description="Helical" evidence="5">
    <location>
        <begin position="73"/>
        <end position="91"/>
    </location>
</feature>
<dbReference type="GO" id="GO:0016020">
    <property type="term" value="C:membrane"/>
    <property type="evidence" value="ECO:0007669"/>
    <property type="project" value="UniProtKB-SubCell"/>
</dbReference>
<evidence type="ECO:0000256" key="5">
    <source>
        <dbReference type="SAM" id="Phobius"/>
    </source>
</evidence>
<gene>
    <name evidence="6" type="ORF">GB883_15610</name>
</gene>